<keyword evidence="8" id="KW-1185">Reference proteome</keyword>
<evidence type="ECO:0000256" key="1">
    <source>
        <dbReference type="ARBA" id="ARBA00004370"/>
    </source>
</evidence>
<sequence>MLMLVYLATFTIFSVIFTREVIAPASGASCDRRWRLYAGGLNAANFVVVVAAGFLFKGWIAGHSLFSLGNSLGVVWGSLATFLASSLLAYGYHRAIHKSDRLWRWVHQLHHSPTRIEALTAFYVHPFDALLASLLNAVVAYLILGVQAPAAGLALIYVTLFNLIAHADVRTPWWLGFFVQRPEMHRLHHERGVHASNYGLPIWDMIFGTWRNPRSGWVECGFPDDKERLIRQMLMLKDVGG</sequence>
<evidence type="ECO:0000256" key="5">
    <source>
        <dbReference type="SAM" id="Phobius"/>
    </source>
</evidence>
<evidence type="ECO:0000256" key="2">
    <source>
        <dbReference type="ARBA" id="ARBA00022692"/>
    </source>
</evidence>
<reference evidence="7" key="2">
    <citation type="submission" date="2023-01" db="EMBL/GenBank/DDBJ databases">
        <authorList>
            <person name="Sun Q."/>
            <person name="Evtushenko L."/>
        </authorList>
    </citation>
    <scope>NUCLEOTIDE SEQUENCE</scope>
    <source>
        <strain evidence="7">VKM B-1499</strain>
    </source>
</reference>
<feature type="transmembrane region" description="Helical" evidence="5">
    <location>
        <begin position="138"/>
        <end position="165"/>
    </location>
</feature>
<comment type="subcellular location">
    <subcellularLocation>
        <location evidence="1">Membrane</location>
    </subcellularLocation>
</comment>
<dbReference type="Proteomes" id="UP001143509">
    <property type="component" value="Unassembled WGS sequence"/>
</dbReference>
<dbReference type="RefSeq" id="WP_271163985.1">
    <property type="nucleotide sequence ID" value="NZ_BSFD01000002.1"/>
</dbReference>
<evidence type="ECO:0000313" key="8">
    <source>
        <dbReference type="Proteomes" id="UP001143509"/>
    </source>
</evidence>
<feature type="transmembrane region" description="Helical" evidence="5">
    <location>
        <begin position="72"/>
        <end position="92"/>
    </location>
</feature>
<dbReference type="Pfam" id="PF04116">
    <property type="entry name" value="FA_hydroxylase"/>
    <property type="match status" value="1"/>
</dbReference>
<gene>
    <name evidence="7" type="ORF">GCM10017620_05900</name>
</gene>
<evidence type="ECO:0000313" key="7">
    <source>
        <dbReference type="EMBL" id="GLK47617.1"/>
    </source>
</evidence>
<dbReference type="InterPro" id="IPR006694">
    <property type="entry name" value="Fatty_acid_hydroxylase"/>
</dbReference>
<comment type="caution">
    <text evidence="7">The sequence shown here is derived from an EMBL/GenBank/DDBJ whole genome shotgun (WGS) entry which is preliminary data.</text>
</comment>
<keyword evidence="4 5" id="KW-0472">Membrane</keyword>
<dbReference type="InterPro" id="IPR050307">
    <property type="entry name" value="Sterol_Desaturase_Related"/>
</dbReference>
<proteinExistence type="predicted"/>
<keyword evidence="2 5" id="KW-0812">Transmembrane</keyword>
<feature type="transmembrane region" description="Helical" evidence="5">
    <location>
        <begin position="37"/>
        <end position="60"/>
    </location>
</feature>
<evidence type="ECO:0000256" key="3">
    <source>
        <dbReference type="ARBA" id="ARBA00022989"/>
    </source>
</evidence>
<keyword evidence="3 5" id="KW-1133">Transmembrane helix</keyword>
<accession>A0ABQ5T4D1</accession>
<organism evidence="7 8">
    <name type="scientific">Brevundimonas intermedia</name>
    <dbReference type="NCBI Taxonomy" id="74315"/>
    <lineage>
        <taxon>Bacteria</taxon>
        <taxon>Pseudomonadati</taxon>
        <taxon>Pseudomonadota</taxon>
        <taxon>Alphaproteobacteria</taxon>
        <taxon>Caulobacterales</taxon>
        <taxon>Caulobacteraceae</taxon>
        <taxon>Brevundimonas</taxon>
    </lineage>
</organism>
<evidence type="ECO:0000259" key="6">
    <source>
        <dbReference type="Pfam" id="PF04116"/>
    </source>
</evidence>
<reference evidence="7" key="1">
    <citation type="journal article" date="2014" name="Int. J. Syst. Evol. Microbiol.">
        <title>Complete genome of a new Firmicutes species belonging to the dominant human colonic microbiota ('Ruminococcus bicirculans') reveals two chromosomes and a selective capacity to utilize plant glucans.</title>
        <authorList>
            <consortium name="NISC Comparative Sequencing Program"/>
            <person name="Wegmann U."/>
            <person name="Louis P."/>
            <person name="Goesmann A."/>
            <person name="Henrissat B."/>
            <person name="Duncan S.H."/>
            <person name="Flint H.J."/>
        </authorList>
    </citation>
    <scope>NUCLEOTIDE SEQUENCE</scope>
    <source>
        <strain evidence="7">VKM B-1499</strain>
    </source>
</reference>
<dbReference type="PANTHER" id="PTHR11863">
    <property type="entry name" value="STEROL DESATURASE"/>
    <property type="match status" value="1"/>
</dbReference>
<feature type="domain" description="Fatty acid hydroxylase" evidence="6">
    <location>
        <begin position="79"/>
        <end position="209"/>
    </location>
</feature>
<evidence type="ECO:0000256" key="4">
    <source>
        <dbReference type="ARBA" id="ARBA00023136"/>
    </source>
</evidence>
<name>A0ABQ5T4D1_9CAUL</name>
<protein>
    <recommendedName>
        <fullName evidence="6">Fatty acid hydroxylase domain-containing protein</fullName>
    </recommendedName>
</protein>
<dbReference type="EMBL" id="BSFD01000002">
    <property type="protein sequence ID" value="GLK47617.1"/>
    <property type="molecule type" value="Genomic_DNA"/>
</dbReference>